<dbReference type="EMBL" id="CAJNOC010004392">
    <property type="protein sequence ID" value="CAF1020133.1"/>
    <property type="molecule type" value="Genomic_DNA"/>
</dbReference>
<accession>A0A814I688</accession>
<proteinExistence type="predicted"/>
<name>A0A814I688_9BILA</name>
<gene>
    <name evidence="2" type="ORF">OXX778_LOCUS17338</name>
</gene>
<evidence type="ECO:0000256" key="1">
    <source>
        <dbReference type="SAM" id="SignalP"/>
    </source>
</evidence>
<feature type="chain" id="PRO_5032877659" evidence="1">
    <location>
        <begin position="16"/>
        <end position="148"/>
    </location>
</feature>
<dbReference type="Proteomes" id="UP000663879">
    <property type="component" value="Unassembled WGS sequence"/>
</dbReference>
<dbReference type="AlphaFoldDB" id="A0A814I688"/>
<organism evidence="2 3">
    <name type="scientific">Brachionus calyciflorus</name>
    <dbReference type="NCBI Taxonomy" id="104777"/>
    <lineage>
        <taxon>Eukaryota</taxon>
        <taxon>Metazoa</taxon>
        <taxon>Spiralia</taxon>
        <taxon>Gnathifera</taxon>
        <taxon>Rotifera</taxon>
        <taxon>Eurotatoria</taxon>
        <taxon>Monogononta</taxon>
        <taxon>Pseudotrocha</taxon>
        <taxon>Ploima</taxon>
        <taxon>Brachionidae</taxon>
        <taxon>Brachionus</taxon>
    </lineage>
</organism>
<evidence type="ECO:0000313" key="2">
    <source>
        <dbReference type="EMBL" id="CAF1020133.1"/>
    </source>
</evidence>
<sequence length="148" mass="16877">MDILIVLTLIQLVTTKVSSNAFDTKITTKKSIEPTTSSPVISDPTSQHVPKFFYSSPEIELNNIVTDVLHTFIWTSSNNCEQLLEFSIANQTINCFNKYLAIEFYIKDPETNSSFISRVFLPENGILASEKQEKSNSCRRLKKKFIYV</sequence>
<keyword evidence="3" id="KW-1185">Reference proteome</keyword>
<evidence type="ECO:0000313" key="3">
    <source>
        <dbReference type="Proteomes" id="UP000663879"/>
    </source>
</evidence>
<comment type="caution">
    <text evidence="2">The sequence shown here is derived from an EMBL/GenBank/DDBJ whole genome shotgun (WGS) entry which is preliminary data.</text>
</comment>
<protein>
    <submittedName>
        <fullName evidence="2">Uncharacterized protein</fullName>
    </submittedName>
</protein>
<feature type="signal peptide" evidence="1">
    <location>
        <begin position="1"/>
        <end position="15"/>
    </location>
</feature>
<reference evidence="2" key="1">
    <citation type="submission" date="2021-02" db="EMBL/GenBank/DDBJ databases">
        <authorList>
            <person name="Nowell W R."/>
        </authorList>
    </citation>
    <scope>NUCLEOTIDE SEQUENCE</scope>
    <source>
        <strain evidence="2">Ploen Becks lab</strain>
    </source>
</reference>
<keyword evidence="1" id="KW-0732">Signal</keyword>